<reference evidence="3" key="1">
    <citation type="submission" date="2023-02" db="EMBL/GenBank/DDBJ databases">
        <title>Polaribacter ponticola sp. nov., isolated from seawater.</title>
        <authorList>
            <person name="Baek J.H."/>
            <person name="Kim J.M."/>
            <person name="Choi D.G."/>
            <person name="Jeon C.O."/>
        </authorList>
    </citation>
    <scope>NUCLEOTIDE SEQUENCE</scope>
    <source>
        <strain evidence="3">MSW5</strain>
    </source>
</reference>
<proteinExistence type="predicted"/>
<dbReference type="InterPro" id="IPR032187">
    <property type="entry name" value="SusF/SusE-like_C"/>
</dbReference>
<dbReference type="Pfam" id="PF16411">
    <property type="entry name" value="SusF_SusE"/>
    <property type="match status" value="2"/>
</dbReference>
<evidence type="ECO:0000259" key="1">
    <source>
        <dbReference type="Pfam" id="PF14292"/>
    </source>
</evidence>
<comment type="caution">
    <text evidence="3">The sequence shown here is derived from an EMBL/GenBank/DDBJ whole genome shotgun (WGS) entry which is preliminary data.</text>
</comment>
<dbReference type="InterPro" id="IPR025970">
    <property type="entry name" value="SusE"/>
</dbReference>
<feature type="domain" description="Outer membrane protein SusF/SusE-like C-terminal" evidence="2">
    <location>
        <begin position="282"/>
        <end position="366"/>
    </location>
</feature>
<keyword evidence="4" id="KW-1185">Reference proteome</keyword>
<protein>
    <submittedName>
        <fullName evidence="3">SusE domain-containing protein</fullName>
    </submittedName>
</protein>
<gene>
    <name evidence="3" type="ORF">N5A56_007855</name>
</gene>
<organism evidence="3 4">
    <name type="scientific">Polaribacter ponticola</name>
    <dbReference type="NCBI Taxonomy" id="2978475"/>
    <lineage>
        <taxon>Bacteria</taxon>
        <taxon>Pseudomonadati</taxon>
        <taxon>Bacteroidota</taxon>
        <taxon>Flavobacteriia</taxon>
        <taxon>Flavobacteriales</taxon>
        <taxon>Flavobacteriaceae</taxon>
    </lineage>
</organism>
<dbReference type="EMBL" id="JAOSLC020000003">
    <property type="protein sequence ID" value="MDD7914340.1"/>
    <property type="molecule type" value="Genomic_DNA"/>
</dbReference>
<evidence type="ECO:0000313" key="3">
    <source>
        <dbReference type="EMBL" id="MDD7914340.1"/>
    </source>
</evidence>
<name>A0ABT5S9S9_9FLAO</name>
<dbReference type="CDD" id="cd12956">
    <property type="entry name" value="CBM_SusE-F_like"/>
    <property type="match status" value="3"/>
</dbReference>
<feature type="domain" description="SusE outer membrane protein" evidence="1">
    <location>
        <begin position="145"/>
        <end position="244"/>
    </location>
</feature>
<evidence type="ECO:0000313" key="4">
    <source>
        <dbReference type="Proteomes" id="UP001151478"/>
    </source>
</evidence>
<dbReference type="PROSITE" id="PS51257">
    <property type="entry name" value="PROKAR_LIPOPROTEIN"/>
    <property type="match status" value="1"/>
</dbReference>
<sequence>MKNYIKNLSYLLLSFTLLLGSCEVEDSLTVTSPDATFTLNTPGISSVFLNFALPDNPAFTINWVDPLSSGTDYTVEMATDADFTTPIALGSTENSNFSMSVTDFNDAINNAGVTSFRDVAIYLRVKNADKLTNSILLLVTTYPVNSPTFSGVADGDSFVLSLDNNDAVAITVGWNDPILDSSLNIDIDYYLEAALDGTDFAMPIEAGSVKNESSITLTNAQLNSIAIQAGIPVDTEGKLQLRVRSVIKDTASNSVLERIATPITINVTTYLTVLDLSTTWGIVGSAANDWGATPDLPLFKTDVDGVLNAYVNLTDGEFKFRENNDWANNYGSDSSNGGSLTSGGGNMTVSAGSYKIVMDLNNLTYTIESFSLGIVGGAYNDWGASPDFMLEYDQYSDVFRGIVTLIDGEMKFRMNNDWGTNYGDDGADGTLEDGGANIVVTAGIYIATVDLNDKTYSLEKIEHVWGLVGGAYNDWGATPDAQFKRDWSKPFNEVWILENVTLIDGEYKFRSNNDWGTNYGDDGADGVLENGGANLSTAAGTYTFSLDFSDPNNITYTKN</sequence>
<dbReference type="Pfam" id="PF14292">
    <property type="entry name" value="SusE"/>
    <property type="match status" value="2"/>
</dbReference>
<accession>A0ABT5S9S9</accession>
<feature type="domain" description="SusE outer membrane protein" evidence="1">
    <location>
        <begin position="26"/>
        <end position="126"/>
    </location>
</feature>
<dbReference type="Proteomes" id="UP001151478">
    <property type="component" value="Unassembled WGS sequence"/>
</dbReference>
<dbReference type="RefSeq" id="WP_265724961.1">
    <property type="nucleotide sequence ID" value="NZ_JAOSLC020000003.1"/>
</dbReference>
<dbReference type="Gene3D" id="2.60.40.3620">
    <property type="match status" value="3"/>
</dbReference>
<evidence type="ECO:0000259" key="2">
    <source>
        <dbReference type="Pfam" id="PF16411"/>
    </source>
</evidence>
<feature type="domain" description="Outer membrane protein SusF/SusE-like C-terminal" evidence="2">
    <location>
        <begin position="374"/>
        <end position="456"/>
    </location>
</feature>